<dbReference type="EMBL" id="JAUEPS010000118">
    <property type="protein sequence ID" value="KAK0436985.1"/>
    <property type="molecule type" value="Genomic_DNA"/>
</dbReference>
<evidence type="ECO:0000313" key="1">
    <source>
        <dbReference type="EMBL" id="KAK0436985.1"/>
    </source>
</evidence>
<dbReference type="AlphaFoldDB" id="A0AA39MKQ8"/>
<comment type="caution">
    <text evidence="1">The sequence shown here is derived from an EMBL/GenBank/DDBJ whole genome shotgun (WGS) entry which is preliminary data.</text>
</comment>
<protein>
    <recommendedName>
        <fullName evidence="3">F-box domain-containing protein</fullName>
    </recommendedName>
</protein>
<dbReference type="Proteomes" id="UP001175211">
    <property type="component" value="Unassembled WGS sequence"/>
</dbReference>
<reference evidence="1" key="1">
    <citation type="submission" date="2023-06" db="EMBL/GenBank/DDBJ databases">
        <authorList>
            <consortium name="Lawrence Berkeley National Laboratory"/>
            <person name="Ahrendt S."/>
            <person name="Sahu N."/>
            <person name="Indic B."/>
            <person name="Wong-Bajracharya J."/>
            <person name="Merenyi Z."/>
            <person name="Ke H.-M."/>
            <person name="Monk M."/>
            <person name="Kocsube S."/>
            <person name="Drula E."/>
            <person name="Lipzen A."/>
            <person name="Balint B."/>
            <person name="Henrissat B."/>
            <person name="Andreopoulos B."/>
            <person name="Martin F.M."/>
            <person name="Harder C.B."/>
            <person name="Rigling D."/>
            <person name="Ford K.L."/>
            <person name="Foster G.D."/>
            <person name="Pangilinan J."/>
            <person name="Papanicolaou A."/>
            <person name="Barry K."/>
            <person name="LaButti K."/>
            <person name="Viragh M."/>
            <person name="Koriabine M."/>
            <person name="Yan M."/>
            <person name="Riley R."/>
            <person name="Champramary S."/>
            <person name="Plett K.L."/>
            <person name="Tsai I.J."/>
            <person name="Slot J."/>
            <person name="Sipos G."/>
            <person name="Plett J."/>
            <person name="Nagy L.G."/>
            <person name="Grigoriev I.V."/>
        </authorList>
    </citation>
    <scope>NUCLEOTIDE SEQUENCE</scope>
    <source>
        <strain evidence="1">CCBAS 213</strain>
    </source>
</reference>
<accession>A0AA39MKQ8</accession>
<proteinExistence type="predicted"/>
<gene>
    <name evidence="1" type="ORF">EV420DRAFT_1589154</name>
</gene>
<dbReference type="RefSeq" id="XP_060322438.1">
    <property type="nucleotide sequence ID" value="XM_060474888.1"/>
</dbReference>
<evidence type="ECO:0008006" key="3">
    <source>
        <dbReference type="Google" id="ProtNLM"/>
    </source>
</evidence>
<organism evidence="1 2">
    <name type="scientific">Armillaria tabescens</name>
    <name type="common">Ringless honey mushroom</name>
    <name type="synonym">Agaricus tabescens</name>
    <dbReference type="NCBI Taxonomy" id="1929756"/>
    <lineage>
        <taxon>Eukaryota</taxon>
        <taxon>Fungi</taxon>
        <taxon>Dikarya</taxon>
        <taxon>Basidiomycota</taxon>
        <taxon>Agaricomycotina</taxon>
        <taxon>Agaricomycetes</taxon>
        <taxon>Agaricomycetidae</taxon>
        <taxon>Agaricales</taxon>
        <taxon>Marasmiineae</taxon>
        <taxon>Physalacriaceae</taxon>
        <taxon>Desarmillaria</taxon>
    </lineage>
</organism>
<keyword evidence="2" id="KW-1185">Reference proteome</keyword>
<evidence type="ECO:0000313" key="2">
    <source>
        <dbReference type="Proteomes" id="UP001175211"/>
    </source>
</evidence>
<name>A0AA39MKQ8_ARMTA</name>
<sequence length="413" mass="47566">MTEFFPQELIDAIIDEVHDFDDLKACSLTCRNFSSRSRTLLFQQLNLNGKSHLDAFQRFHDLCVVSSHIPSLVRTLCIHEYHRGALRPRSDIVNSLLRLMQNLEVIKFYDVTSFADFCDGSLARLSSHSFREIHLYDIFFLKNGLDQMCSILQGSPKLERLFVHHTSPYTISMFGGDETSQPRLEHTHVTRRGPLIRDLSVVSSHSYRYKTCPISINELHQFAFSLSDIIDFQHLDKMLTLTPDTLRVLSLTFNCYMAANAHPLDRLPIVRMGHLQKITFMITHGLYGSYCLLWWIQSLKRVTASDEMPALRIMDIELGPSFSLVIPASQPEWNEFDQFLASPPFDDVFQTLTIEVQKRSSDEEENHWDQGSLSLPLMNFLRDPRKSLEVRAEDLKAQFPRLAAKGKLSVKVI</sequence>
<dbReference type="GeneID" id="85358436"/>